<feature type="compositionally biased region" description="Low complexity" evidence="1">
    <location>
        <begin position="68"/>
        <end position="78"/>
    </location>
</feature>
<evidence type="ECO:0000313" key="2">
    <source>
        <dbReference type="EMBL" id="CRK76299.1"/>
    </source>
</evidence>
<feature type="compositionally biased region" description="Basic residues" evidence="1">
    <location>
        <begin position="54"/>
        <end position="67"/>
    </location>
</feature>
<organism evidence="2 3">
    <name type="scientific">Nereida ignava</name>
    <dbReference type="NCBI Taxonomy" id="282199"/>
    <lineage>
        <taxon>Bacteria</taxon>
        <taxon>Pseudomonadati</taxon>
        <taxon>Pseudomonadota</taxon>
        <taxon>Alphaproteobacteria</taxon>
        <taxon>Rhodobacterales</taxon>
        <taxon>Roseobacteraceae</taxon>
        <taxon>Nereida</taxon>
    </lineage>
</organism>
<gene>
    <name evidence="2" type="ORF">NIG5292_02356</name>
</gene>
<evidence type="ECO:0000313" key="3">
    <source>
        <dbReference type="Proteomes" id="UP000048949"/>
    </source>
</evidence>
<protein>
    <submittedName>
        <fullName evidence="2">Uncharacterized protein</fullName>
    </submittedName>
</protein>
<name>A0A0U1NP84_9RHOB</name>
<feature type="region of interest" description="Disordered" evidence="1">
    <location>
        <begin position="45"/>
        <end position="78"/>
    </location>
</feature>
<keyword evidence="3" id="KW-1185">Reference proteome</keyword>
<dbReference type="STRING" id="282199.GCA_001049735_02355"/>
<sequence length="78" mass="8885">MGSAASKICAAVFYGELLTQVGWWFSITPYWQRQMRIAEVTCKRPAPLPIPKPAKPKKRTTKKRKPKPFNTPKPDNLS</sequence>
<dbReference type="Proteomes" id="UP000048949">
    <property type="component" value="Unassembled WGS sequence"/>
</dbReference>
<dbReference type="EMBL" id="CVQV01000015">
    <property type="protein sequence ID" value="CRK76299.1"/>
    <property type="molecule type" value="Genomic_DNA"/>
</dbReference>
<proteinExistence type="predicted"/>
<evidence type="ECO:0000256" key="1">
    <source>
        <dbReference type="SAM" id="MobiDB-lite"/>
    </source>
</evidence>
<accession>A0A0U1NP84</accession>
<dbReference type="AlphaFoldDB" id="A0A0U1NP84"/>
<reference evidence="2" key="1">
    <citation type="submission" date="2015-04" db="EMBL/GenBank/DDBJ databases">
        <authorList>
            <person name="Syromyatnikov M.Y."/>
            <person name="Popov V.N."/>
        </authorList>
    </citation>
    <scope>NUCLEOTIDE SEQUENCE [LARGE SCALE GENOMIC DNA]</scope>
    <source>
        <strain evidence="2">CECT 5292</strain>
    </source>
</reference>